<evidence type="ECO:0000256" key="7">
    <source>
        <dbReference type="ARBA" id="ARBA00023002"/>
    </source>
</evidence>
<comment type="similarity">
    <text evidence="3 9">Belongs to the carotenoid/retinoid oxidoreductase family.</text>
</comment>
<comment type="cofactor">
    <cofactor evidence="1">
        <name>FAD</name>
        <dbReference type="ChEBI" id="CHEBI:57692"/>
    </cofactor>
</comment>
<dbReference type="GO" id="GO:0016117">
    <property type="term" value="P:carotenoid biosynthetic process"/>
    <property type="evidence" value="ECO:0007669"/>
    <property type="project" value="UniProtKB-KW"/>
</dbReference>
<comment type="caution">
    <text evidence="11">The sequence shown here is derived from an EMBL/GenBank/DDBJ whole genome shotgun (WGS) entry which is preliminary data.</text>
</comment>
<keyword evidence="4" id="KW-0285">Flavoprotein</keyword>
<proteinExistence type="inferred from homology"/>
<evidence type="ECO:0000256" key="2">
    <source>
        <dbReference type="ARBA" id="ARBA00004829"/>
    </source>
</evidence>
<dbReference type="PROSITE" id="PS00982">
    <property type="entry name" value="PHYTOENE_DH"/>
    <property type="match status" value="1"/>
</dbReference>
<keyword evidence="6" id="KW-0274">FAD</keyword>
<evidence type="ECO:0000256" key="9">
    <source>
        <dbReference type="RuleBase" id="RU362075"/>
    </source>
</evidence>
<dbReference type="FunFam" id="3.50.50.60:FF:000378">
    <property type="entry name" value="Phytoene desaturase"/>
    <property type="match status" value="1"/>
</dbReference>
<evidence type="ECO:0000256" key="4">
    <source>
        <dbReference type="ARBA" id="ARBA00022630"/>
    </source>
</evidence>
<comment type="pathway">
    <text evidence="2 9">Carotenoid biosynthesis.</text>
</comment>
<dbReference type="RefSeq" id="WP_130254858.1">
    <property type="nucleotide sequence ID" value="NZ_PPSX01000021.1"/>
</dbReference>
<keyword evidence="5 9" id="KW-0125">Carotenoid biosynthesis</keyword>
<dbReference type="SUPFAM" id="SSF51905">
    <property type="entry name" value="FAD/NAD(P)-binding domain"/>
    <property type="match status" value="1"/>
</dbReference>
<evidence type="ECO:0000256" key="5">
    <source>
        <dbReference type="ARBA" id="ARBA00022746"/>
    </source>
</evidence>
<sequence>MTKAIVIGAGFGGIAAALRLRAKGYDVTLIDRAKQLGGRAQTFEKQGFLFDAGPTVITAPHLFSELFDLFDKDISNYVDIVPVDPWYRFYYPDGDTFDYGDSLEKTLLEIERIAPQDKAGYLNLIKSSEAIFDVGFSQLSDKPFHSITTMFKQVPSLIKLKSYLSVWQFVCNHLEHDKLRQAFSIQPLLVGGNPFDTTCIYNLIHFLELKWGIHFAKGGMGAVVRALERLMREQGIHIQLDTTIEKINTSNRLAHSVITTDEQTYDCDLVVSNADPKYLYQNMVAKDEISFSAKIKTKFAKPSMGLYVLYFGTNRTYDNIAHHTIWLGKRYQGLLSDIFDKQILADDFSLYLHRPTATDPSMAPEGCDSFYVLSPVPNLQGGQNWDELRDTYATKILNALEQTILPNLKSHLVVQFDMTPEEFASDYLSVDGSGFSIAPSLSQSAWFRFHNRAEGLDNLYLTGAGTHPGAGVPGVLSSAKVLEHLIPSLITRSTSS</sequence>
<organism evidence="11 12">
    <name type="scientific">Pseudoalteromonas phenolica</name>
    <dbReference type="NCBI Taxonomy" id="161398"/>
    <lineage>
        <taxon>Bacteria</taxon>
        <taxon>Pseudomonadati</taxon>
        <taxon>Pseudomonadota</taxon>
        <taxon>Gammaproteobacteria</taxon>
        <taxon>Alteromonadales</taxon>
        <taxon>Pseudoalteromonadaceae</taxon>
        <taxon>Pseudoalteromonas</taxon>
    </lineage>
</organism>
<evidence type="ECO:0000256" key="8">
    <source>
        <dbReference type="ARBA" id="ARBA00031986"/>
    </source>
</evidence>
<evidence type="ECO:0000313" key="12">
    <source>
        <dbReference type="Proteomes" id="UP000291338"/>
    </source>
</evidence>
<dbReference type="PANTHER" id="PTHR43734">
    <property type="entry name" value="PHYTOENE DESATURASE"/>
    <property type="match status" value="1"/>
</dbReference>
<dbReference type="Proteomes" id="UP000291338">
    <property type="component" value="Unassembled WGS sequence"/>
</dbReference>
<dbReference type="InterPro" id="IPR008150">
    <property type="entry name" value="Phytoene_DH_bac_CS"/>
</dbReference>
<dbReference type="Gene3D" id="3.50.50.60">
    <property type="entry name" value="FAD/NAD(P)-binding domain"/>
    <property type="match status" value="2"/>
</dbReference>
<dbReference type="InterPro" id="IPR014105">
    <property type="entry name" value="Carotenoid/retinoid_OxRdtase"/>
</dbReference>
<dbReference type="PANTHER" id="PTHR43734:SF3">
    <property type="entry name" value="B-CAROTENE KETOLASE"/>
    <property type="match status" value="1"/>
</dbReference>
<evidence type="ECO:0000256" key="1">
    <source>
        <dbReference type="ARBA" id="ARBA00001974"/>
    </source>
</evidence>
<dbReference type="InterPro" id="IPR002937">
    <property type="entry name" value="Amino_oxidase"/>
</dbReference>
<protein>
    <recommendedName>
        <fullName evidence="8">Phytoene dehydrogenase</fullName>
    </recommendedName>
</protein>
<evidence type="ECO:0000256" key="6">
    <source>
        <dbReference type="ARBA" id="ARBA00022827"/>
    </source>
</evidence>
<dbReference type="AlphaFoldDB" id="A0A4Q7IPA9"/>
<dbReference type="GO" id="GO:0016627">
    <property type="term" value="F:oxidoreductase activity, acting on the CH-CH group of donors"/>
    <property type="evidence" value="ECO:0007669"/>
    <property type="project" value="UniProtKB-ARBA"/>
</dbReference>
<evidence type="ECO:0000259" key="10">
    <source>
        <dbReference type="Pfam" id="PF01593"/>
    </source>
</evidence>
<evidence type="ECO:0000256" key="3">
    <source>
        <dbReference type="ARBA" id="ARBA00006046"/>
    </source>
</evidence>
<dbReference type="EMBL" id="PPSX01000021">
    <property type="protein sequence ID" value="RZQ53780.1"/>
    <property type="molecule type" value="Genomic_DNA"/>
</dbReference>
<evidence type="ECO:0000313" key="11">
    <source>
        <dbReference type="EMBL" id="RZQ53780.1"/>
    </source>
</evidence>
<dbReference type="InterPro" id="IPR036188">
    <property type="entry name" value="FAD/NAD-bd_sf"/>
</dbReference>
<keyword evidence="7 9" id="KW-0560">Oxidoreductase</keyword>
<dbReference type="Pfam" id="PF01593">
    <property type="entry name" value="Amino_oxidase"/>
    <property type="match status" value="1"/>
</dbReference>
<accession>A0A4Q7IPA9</accession>
<dbReference type="NCBIfam" id="TIGR02734">
    <property type="entry name" value="crtI_fam"/>
    <property type="match status" value="1"/>
</dbReference>
<reference evidence="11 12" key="1">
    <citation type="submission" date="2018-01" db="EMBL/GenBank/DDBJ databases">
        <title>Co-occurrence of chitin degradation, pigmentation and bioactivity in marine Pseudoalteromonas.</title>
        <authorList>
            <person name="Paulsen S."/>
            <person name="Gram L."/>
            <person name="Machado H."/>
        </authorList>
    </citation>
    <scope>NUCLEOTIDE SEQUENCE [LARGE SCALE GENOMIC DNA]</scope>
    <source>
        <strain evidence="11 12">S3898</strain>
    </source>
</reference>
<gene>
    <name evidence="11" type="ORF">C1E23_06785</name>
</gene>
<name>A0A4Q7IPA9_9GAMM</name>
<feature type="domain" description="Amine oxidase" evidence="10">
    <location>
        <begin position="12"/>
        <end position="480"/>
    </location>
</feature>